<proteinExistence type="predicted"/>
<keyword evidence="2" id="KW-1185">Reference proteome</keyword>
<sequence>MALLHTVHSVKCNDFAVTYAAAAMNAGLTSDSSNSSKCWAVRLMRQNVTTEERLTFFVSDSTATKLHERAQRSIVALSVWVDTSEKTPVRVASGRCLR</sequence>
<evidence type="ECO:0000313" key="2">
    <source>
        <dbReference type="Proteomes" id="UP000299102"/>
    </source>
</evidence>
<evidence type="ECO:0000313" key="1">
    <source>
        <dbReference type="EMBL" id="GBP19460.1"/>
    </source>
</evidence>
<comment type="caution">
    <text evidence="1">The sequence shown here is derived from an EMBL/GenBank/DDBJ whole genome shotgun (WGS) entry which is preliminary data.</text>
</comment>
<dbReference type="AlphaFoldDB" id="A0A4C1TZP8"/>
<protein>
    <submittedName>
        <fullName evidence="1">Uncharacterized protein</fullName>
    </submittedName>
</protein>
<reference evidence="1 2" key="1">
    <citation type="journal article" date="2019" name="Commun. Biol.">
        <title>The bagworm genome reveals a unique fibroin gene that provides high tensile strength.</title>
        <authorList>
            <person name="Kono N."/>
            <person name="Nakamura H."/>
            <person name="Ohtoshi R."/>
            <person name="Tomita M."/>
            <person name="Numata K."/>
            <person name="Arakawa K."/>
        </authorList>
    </citation>
    <scope>NUCLEOTIDE SEQUENCE [LARGE SCALE GENOMIC DNA]</scope>
</reference>
<accession>A0A4C1TZP8</accession>
<organism evidence="1 2">
    <name type="scientific">Eumeta variegata</name>
    <name type="common">Bagworm moth</name>
    <name type="synonym">Eumeta japonica</name>
    <dbReference type="NCBI Taxonomy" id="151549"/>
    <lineage>
        <taxon>Eukaryota</taxon>
        <taxon>Metazoa</taxon>
        <taxon>Ecdysozoa</taxon>
        <taxon>Arthropoda</taxon>
        <taxon>Hexapoda</taxon>
        <taxon>Insecta</taxon>
        <taxon>Pterygota</taxon>
        <taxon>Neoptera</taxon>
        <taxon>Endopterygota</taxon>
        <taxon>Lepidoptera</taxon>
        <taxon>Glossata</taxon>
        <taxon>Ditrysia</taxon>
        <taxon>Tineoidea</taxon>
        <taxon>Psychidae</taxon>
        <taxon>Oiketicinae</taxon>
        <taxon>Eumeta</taxon>
    </lineage>
</organism>
<dbReference type="EMBL" id="BGZK01000108">
    <property type="protein sequence ID" value="GBP19460.1"/>
    <property type="molecule type" value="Genomic_DNA"/>
</dbReference>
<name>A0A4C1TZP8_EUMVA</name>
<gene>
    <name evidence="1" type="ORF">EVAR_15810_1</name>
</gene>
<dbReference type="Proteomes" id="UP000299102">
    <property type="component" value="Unassembled WGS sequence"/>
</dbReference>